<keyword evidence="2" id="KW-1133">Transmembrane helix</keyword>
<gene>
    <name evidence="3" type="ORF">OTUT144_1069</name>
</gene>
<dbReference type="AlphaFoldDB" id="A0A0F3RNU1"/>
<evidence type="ECO:0000256" key="1">
    <source>
        <dbReference type="SAM" id="MobiDB-lite"/>
    </source>
</evidence>
<organism evidence="3 4">
    <name type="scientific">Orientia tsutsugamushi str. UT144</name>
    <dbReference type="NCBI Taxonomy" id="1441384"/>
    <lineage>
        <taxon>Bacteria</taxon>
        <taxon>Pseudomonadati</taxon>
        <taxon>Pseudomonadota</taxon>
        <taxon>Alphaproteobacteria</taxon>
        <taxon>Rickettsiales</taxon>
        <taxon>Rickettsiaceae</taxon>
        <taxon>Rickettsieae</taxon>
        <taxon>Orientia</taxon>
    </lineage>
</organism>
<accession>A0A0F3RNU1</accession>
<feature type="compositionally biased region" description="Polar residues" evidence="1">
    <location>
        <begin position="232"/>
        <end position="246"/>
    </location>
</feature>
<feature type="transmembrane region" description="Helical" evidence="2">
    <location>
        <begin position="7"/>
        <end position="28"/>
    </location>
</feature>
<evidence type="ECO:0000313" key="4">
    <source>
        <dbReference type="Proteomes" id="UP000033580"/>
    </source>
</evidence>
<feature type="region of interest" description="Disordered" evidence="1">
    <location>
        <begin position="128"/>
        <end position="147"/>
    </location>
</feature>
<sequence>MNTSNNFYVFFLISFSCHLILSYAAIFFTSQQPQLHNKIISLELVQMNKVTNKTTSNAQKATNNKQTTFQLKQNNLRKPNIKHNARNNLTNYNSISNKIKPITTPAPSPTLPITPKVTEPPLKIDSIEQKASTSNVPEKIASAPQATQKVIEPTLQSPPIEHKANVATTTESSASTTQPITPKVTEPPLKIDSIEQKASTSHVPEKIASAPQATQKVIEPTLQSPPIEHKTNVPTITESSASTTQPIIPKVTEPPLKSSHIEDKTSVAHTTDTSHSITQKNNLATSNIAAEQQHIANNHASRQNTNNTDNTNSTSYTDTIKYQIQAHWNHTIGFIPGISTVLMVNLTLDGTIENITDISHNCPNNNTTVCNVFIQNVKRAIWAASPFQELPKEEYNAWQQLVLEFNPED</sequence>
<keyword evidence="2" id="KW-0812">Transmembrane</keyword>
<dbReference type="Proteomes" id="UP000033580">
    <property type="component" value="Unassembled WGS sequence"/>
</dbReference>
<comment type="caution">
    <text evidence="3">The sequence shown here is derived from an EMBL/GenBank/DDBJ whole genome shotgun (WGS) entry which is preliminary data.</text>
</comment>
<proteinExistence type="predicted"/>
<feature type="compositionally biased region" description="Polar residues" evidence="1">
    <location>
        <begin position="267"/>
        <end position="282"/>
    </location>
</feature>
<dbReference type="SUPFAM" id="SSF74653">
    <property type="entry name" value="TolA/TonB C-terminal domain"/>
    <property type="match status" value="1"/>
</dbReference>
<dbReference type="PATRIC" id="fig|1441384.3.peg.2163"/>
<reference evidence="3 4" key="1">
    <citation type="submission" date="2015-01" db="EMBL/GenBank/DDBJ databases">
        <title>Genome Sequencing of Rickettsiales.</title>
        <authorList>
            <person name="Daugherty S.C."/>
            <person name="Su Q."/>
            <person name="Abolude K."/>
            <person name="Beier-Sexton M."/>
            <person name="Carlyon J.A."/>
            <person name="Carter R."/>
            <person name="Day N.P."/>
            <person name="Dumler S.J."/>
            <person name="Dyachenko V."/>
            <person name="Godinez A."/>
            <person name="Kurtti T.J."/>
            <person name="Lichay M."/>
            <person name="Mullins K.E."/>
            <person name="Ott S."/>
            <person name="Pappas-Brown V."/>
            <person name="Paris D.H."/>
            <person name="Patel P."/>
            <person name="Richards A.L."/>
            <person name="Sadzewicz L."/>
            <person name="Sears K."/>
            <person name="Seidman D."/>
            <person name="Sengamalay N."/>
            <person name="Stenos J."/>
            <person name="Tallon L.J."/>
            <person name="Vincent G."/>
            <person name="Fraser C.M."/>
            <person name="Munderloh U."/>
            <person name="Dunning-Hotopp J.C."/>
        </authorList>
    </citation>
    <scope>NUCLEOTIDE SEQUENCE [LARGE SCALE GENOMIC DNA]</scope>
    <source>
        <strain evidence="3 4">UT144</strain>
    </source>
</reference>
<evidence type="ECO:0000313" key="3">
    <source>
        <dbReference type="EMBL" id="KJW06889.1"/>
    </source>
</evidence>
<feature type="compositionally biased region" description="Low complexity" evidence="1">
    <location>
        <begin position="167"/>
        <end position="177"/>
    </location>
</feature>
<dbReference type="EMBL" id="LAOR01000074">
    <property type="protein sequence ID" value="KJW06889.1"/>
    <property type="molecule type" value="Genomic_DNA"/>
</dbReference>
<dbReference type="Gene3D" id="3.30.1150.10">
    <property type="match status" value="1"/>
</dbReference>
<keyword evidence="2" id="KW-0472">Membrane</keyword>
<feature type="region of interest" description="Disordered" evidence="1">
    <location>
        <begin position="165"/>
        <end position="282"/>
    </location>
</feature>
<name>A0A0F3RNU1_ORITS</name>
<protein>
    <submittedName>
        <fullName evidence="3">Uncharacterized protein</fullName>
    </submittedName>
</protein>
<evidence type="ECO:0000256" key="2">
    <source>
        <dbReference type="SAM" id="Phobius"/>
    </source>
</evidence>